<accession>A0A1V9FNP5</accession>
<comment type="caution">
    <text evidence="8">The sequence shown here is derived from an EMBL/GenBank/DDBJ whole genome shotgun (WGS) entry which is preliminary data.</text>
</comment>
<name>A0A1V9FNP5_9BACT</name>
<proteinExistence type="predicted"/>
<reference evidence="8 9" key="1">
    <citation type="submission" date="2016-03" db="EMBL/GenBank/DDBJ databases">
        <title>Niastella vici sp. nov., isolated from farmland soil.</title>
        <authorList>
            <person name="Chen L."/>
            <person name="Wang D."/>
            <person name="Yang S."/>
            <person name="Wang G."/>
        </authorList>
    </citation>
    <scope>NUCLEOTIDE SEQUENCE [LARGE SCALE GENOMIC DNA]</scope>
    <source>
        <strain evidence="8 9">DJ57</strain>
    </source>
</reference>
<evidence type="ECO:0000256" key="3">
    <source>
        <dbReference type="ARBA" id="ARBA00022692"/>
    </source>
</evidence>
<evidence type="ECO:0000256" key="4">
    <source>
        <dbReference type="ARBA" id="ARBA00022989"/>
    </source>
</evidence>
<feature type="transmembrane region" description="Helical" evidence="6">
    <location>
        <begin position="69"/>
        <end position="91"/>
    </location>
</feature>
<evidence type="ECO:0000256" key="1">
    <source>
        <dbReference type="ARBA" id="ARBA00004651"/>
    </source>
</evidence>
<keyword evidence="2" id="KW-1003">Cell membrane</keyword>
<evidence type="ECO:0000256" key="6">
    <source>
        <dbReference type="SAM" id="Phobius"/>
    </source>
</evidence>
<dbReference type="Proteomes" id="UP000192796">
    <property type="component" value="Unassembled WGS sequence"/>
</dbReference>
<protein>
    <recommendedName>
        <fullName evidence="7">ABC3 transporter permease C-terminal domain-containing protein</fullName>
    </recommendedName>
</protein>
<keyword evidence="5 6" id="KW-0472">Membrane</keyword>
<evidence type="ECO:0000256" key="2">
    <source>
        <dbReference type="ARBA" id="ARBA00022475"/>
    </source>
</evidence>
<evidence type="ECO:0000313" key="8">
    <source>
        <dbReference type="EMBL" id="OQP59891.1"/>
    </source>
</evidence>
<evidence type="ECO:0000313" key="9">
    <source>
        <dbReference type="Proteomes" id="UP000192796"/>
    </source>
</evidence>
<dbReference type="AlphaFoldDB" id="A0A1V9FNP5"/>
<evidence type="ECO:0000256" key="5">
    <source>
        <dbReference type="ARBA" id="ARBA00023136"/>
    </source>
</evidence>
<dbReference type="Pfam" id="PF02687">
    <property type="entry name" value="FtsX"/>
    <property type="match status" value="1"/>
</dbReference>
<keyword evidence="4 6" id="KW-1133">Transmembrane helix</keyword>
<comment type="subcellular location">
    <subcellularLocation>
        <location evidence="1">Cell membrane</location>
        <topology evidence="1">Multi-pass membrane protein</topology>
    </subcellularLocation>
</comment>
<organism evidence="8 9">
    <name type="scientific">Niastella vici</name>
    <dbReference type="NCBI Taxonomy" id="1703345"/>
    <lineage>
        <taxon>Bacteria</taxon>
        <taxon>Pseudomonadati</taxon>
        <taxon>Bacteroidota</taxon>
        <taxon>Chitinophagia</taxon>
        <taxon>Chitinophagales</taxon>
        <taxon>Chitinophagaceae</taxon>
        <taxon>Niastella</taxon>
    </lineage>
</organism>
<dbReference type="EMBL" id="LVYD01000072">
    <property type="protein sequence ID" value="OQP59891.1"/>
    <property type="molecule type" value="Genomic_DNA"/>
</dbReference>
<dbReference type="STRING" id="1703345.A3860_35865"/>
<evidence type="ECO:0000259" key="7">
    <source>
        <dbReference type="Pfam" id="PF02687"/>
    </source>
</evidence>
<keyword evidence="3 6" id="KW-0812">Transmembrane</keyword>
<feature type="transmembrane region" description="Helical" evidence="6">
    <location>
        <begin position="21"/>
        <end position="49"/>
    </location>
</feature>
<sequence length="104" mass="11431">MFGLISFTVEKRIKEIGIRKVPGAGIGSMVTLLTTSLLKVVLISLLVAVPLSWLVMNKWLEDFAYRIQLQWWMFALAGIISILIALTTLSFQAIKAALANPGKA</sequence>
<dbReference type="InterPro" id="IPR003838">
    <property type="entry name" value="ABC3_permease_C"/>
</dbReference>
<feature type="domain" description="ABC3 transporter permease C-terminal" evidence="7">
    <location>
        <begin position="2"/>
        <end position="97"/>
    </location>
</feature>
<keyword evidence="9" id="KW-1185">Reference proteome</keyword>
<gene>
    <name evidence="8" type="ORF">A3860_35865</name>
</gene>
<dbReference type="GO" id="GO:0005886">
    <property type="term" value="C:plasma membrane"/>
    <property type="evidence" value="ECO:0007669"/>
    <property type="project" value="UniProtKB-SubCell"/>
</dbReference>